<protein>
    <recommendedName>
        <fullName evidence="7">Polyprenyl synthetase</fullName>
    </recommendedName>
</protein>
<organism evidence="6">
    <name type="scientific">marine sediment metagenome</name>
    <dbReference type="NCBI Taxonomy" id="412755"/>
    <lineage>
        <taxon>unclassified sequences</taxon>
        <taxon>metagenomes</taxon>
        <taxon>ecological metagenomes</taxon>
    </lineage>
</organism>
<gene>
    <name evidence="6" type="ORF">LCGC14_1784780</name>
</gene>
<keyword evidence="4" id="KW-0479">Metal-binding</keyword>
<reference evidence="6" key="1">
    <citation type="journal article" date="2015" name="Nature">
        <title>Complex archaea that bridge the gap between prokaryotes and eukaryotes.</title>
        <authorList>
            <person name="Spang A."/>
            <person name="Saw J.H."/>
            <person name="Jorgensen S.L."/>
            <person name="Zaremba-Niedzwiedzka K."/>
            <person name="Martijn J."/>
            <person name="Lind A.E."/>
            <person name="van Eijk R."/>
            <person name="Schleper C."/>
            <person name="Guy L."/>
            <person name="Ettema T.J."/>
        </authorList>
    </citation>
    <scope>NUCLEOTIDE SEQUENCE</scope>
</reference>
<dbReference type="PANTHER" id="PTHR12001">
    <property type="entry name" value="GERANYLGERANYL PYROPHOSPHATE SYNTHASE"/>
    <property type="match status" value="1"/>
</dbReference>
<evidence type="ECO:0000256" key="1">
    <source>
        <dbReference type="ARBA" id="ARBA00001946"/>
    </source>
</evidence>
<evidence type="ECO:0000256" key="4">
    <source>
        <dbReference type="ARBA" id="ARBA00022723"/>
    </source>
</evidence>
<dbReference type="GO" id="GO:0004659">
    <property type="term" value="F:prenyltransferase activity"/>
    <property type="evidence" value="ECO:0007669"/>
    <property type="project" value="InterPro"/>
</dbReference>
<dbReference type="InterPro" id="IPR033749">
    <property type="entry name" value="Polyprenyl_synt_CS"/>
</dbReference>
<dbReference type="InterPro" id="IPR000092">
    <property type="entry name" value="Polyprenyl_synt"/>
</dbReference>
<comment type="similarity">
    <text evidence="2">Belongs to the FPP/GGPP synthase family.</text>
</comment>
<dbReference type="Pfam" id="PF00348">
    <property type="entry name" value="polyprenyl_synt"/>
    <property type="match status" value="1"/>
</dbReference>
<dbReference type="GO" id="GO:0008299">
    <property type="term" value="P:isoprenoid biosynthetic process"/>
    <property type="evidence" value="ECO:0007669"/>
    <property type="project" value="InterPro"/>
</dbReference>
<dbReference type="GO" id="GO:0046872">
    <property type="term" value="F:metal ion binding"/>
    <property type="evidence" value="ECO:0007669"/>
    <property type="project" value="UniProtKB-KW"/>
</dbReference>
<dbReference type="SFLD" id="SFLDS00005">
    <property type="entry name" value="Isoprenoid_Synthase_Type_I"/>
    <property type="match status" value="1"/>
</dbReference>
<evidence type="ECO:0000313" key="6">
    <source>
        <dbReference type="EMBL" id="KKM02403.1"/>
    </source>
</evidence>
<evidence type="ECO:0008006" key="7">
    <source>
        <dbReference type="Google" id="ProtNLM"/>
    </source>
</evidence>
<evidence type="ECO:0000256" key="5">
    <source>
        <dbReference type="ARBA" id="ARBA00022842"/>
    </source>
</evidence>
<dbReference type="EMBL" id="LAZR01016942">
    <property type="protein sequence ID" value="KKM02403.1"/>
    <property type="molecule type" value="Genomic_DNA"/>
</dbReference>
<comment type="cofactor">
    <cofactor evidence="1">
        <name>Mg(2+)</name>
        <dbReference type="ChEBI" id="CHEBI:18420"/>
    </cofactor>
</comment>
<comment type="caution">
    <text evidence="6">The sequence shown here is derived from an EMBL/GenBank/DDBJ whole genome shotgun (WGS) entry which is preliminary data.</text>
</comment>
<dbReference type="PANTHER" id="PTHR12001:SF69">
    <property type="entry name" value="ALL TRANS-POLYPRENYL-DIPHOSPHATE SYNTHASE PDSS1"/>
    <property type="match status" value="1"/>
</dbReference>
<sequence>MRPVEQQAGGMLRVFEHYGPTLREVEKRLLEMFDSDVFIIPVIGRHLIKSGGKRMRPLFLLMSAELAGYEGEDHIPLASIIESVHTASLLHDDVVDGAESRRGNASANTLWGNQVVILVGDYLYSNALKMAVSFRNQKIMETLSAATTRMTLGELTQLQKSHSIEISEEEYFDIIAAKTGALISAASRIGGILGGCTPEQEEALGSFGLKAGNAFQVVDDILDYKADKGALGKKLGKDLEEGKVTLPLIYLLRSATNEERALVQEILDSDGVDGAGLQRVLDLFKRYEAVDEAFERATALVEEAKGELDAFPDSVRRDRLIALANFALQREK</sequence>
<dbReference type="SUPFAM" id="SSF48576">
    <property type="entry name" value="Terpenoid synthases"/>
    <property type="match status" value="1"/>
</dbReference>
<dbReference type="InterPro" id="IPR008949">
    <property type="entry name" value="Isoprenoid_synthase_dom_sf"/>
</dbReference>
<name>A0A0F9JTZ8_9ZZZZ</name>
<accession>A0A0F9JTZ8</accession>
<dbReference type="Gene3D" id="1.10.600.10">
    <property type="entry name" value="Farnesyl Diphosphate Synthase"/>
    <property type="match status" value="1"/>
</dbReference>
<keyword evidence="5" id="KW-0460">Magnesium</keyword>
<evidence type="ECO:0000256" key="2">
    <source>
        <dbReference type="ARBA" id="ARBA00006706"/>
    </source>
</evidence>
<dbReference type="PROSITE" id="PS00723">
    <property type="entry name" value="POLYPRENYL_SYNTHASE_1"/>
    <property type="match status" value="1"/>
</dbReference>
<dbReference type="CDD" id="cd00685">
    <property type="entry name" value="Trans_IPPS_HT"/>
    <property type="match status" value="1"/>
</dbReference>
<evidence type="ECO:0000256" key="3">
    <source>
        <dbReference type="ARBA" id="ARBA00022679"/>
    </source>
</evidence>
<dbReference type="AlphaFoldDB" id="A0A0F9JTZ8"/>
<proteinExistence type="inferred from homology"/>
<keyword evidence="3" id="KW-0808">Transferase</keyword>